<feature type="transmembrane region" description="Helical" evidence="1">
    <location>
        <begin position="209"/>
        <end position="238"/>
    </location>
</feature>
<keyword evidence="1" id="KW-0472">Membrane</keyword>
<gene>
    <name evidence="2" type="ORF">SAMN04489764_3315</name>
</gene>
<dbReference type="SUPFAM" id="SSF103473">
    <property type="entry name" value="MFS general substrate transporter"/>
    <property type="match status" value="1"/>
</dbReference>
<feature type="transmembrane region" description="Helical" evidence="1">
    <location>
        <begin position="169"/>
        <end position="188"/>
    </location>
</feature>
<dbReference type="InterPro" id="IPR036259">
    <property type="entry name" value="MFS_trans_sf"/>
</dbReference>
<feature type="transmembrane region" description="Helical" evidence="1">
    <location>
        <begin position="43"/>
        <end position="65"/>
    </location>
</feature>
<dbReference type="STRING" id="35622.SAMN04489764_3315"/>
<dbReference type="EMBL" id="FNKK01000002">
    <property type="protein sequence ID" value="SDR07071.1"/>
    <property type="molecule type" value="Genomic_DNA"/>
</dbReference>
<evidence type="ECO:0000313" key="3">
    <source>
        <dbReference type="Proteomes" id="UP000217103"/>
    </source>
</evidence>
<feature type="transmembrane region" description="Helical" evidence="1">
    <location>
        <begin position="244"/>
        <end position="265"/>
    </location>
</feature>
<keyword evidence="1" id="KW-1133">Transmembrane helix</keyword>
<accession>A0A1H1G1K0</accession>
<proteinExistence type="predicted"/>
<name>A0A1H1G1K0_9ACTN</name>
<dbReference type="AlphaFoldDB" id="A0A1H1G1K0"/>
<keyword evidence="1" id="KW-0812">Transmembrane</keyword>
<dbReference type="InterPro" id="IPR011701">
    <property type="entry name" value="MFS"/>
</dbReference>
<organism evidence="2 3">
    <name type="scientific">Thermostaphylospora chromogena</name>
    <dbReference type="NCBI Taxonomy" id="35622"/>
    <lineage>
        <taxon>Bacteria</taxon>
        <taxon>Bacillati</taxon>
        <taxon>Actinomycetota</taxon>
        <taxon>Actinomycetes</taxon>
        <taxon>Streptosporangiales</taxon>
        <taxon>Thermomonosporaceae</taxon>
        <taxon>Thermostaphylospora</taxon>
    </lineage>
</organism>
<keyword evidence="3" id="KW-1185">Reference proteome</keyword>
<dbReference type="Proteomes" id="UP000217103">
    <property type="component" value="Unassembled WGS sequence"/>
</dbReference>
<dbReference type="Gene3D" id="1.20.1250.20">
    <property type="entry name" value="MFS general substrate transporter like domains"/>
    <property type="match status" value="1"/>
</dbReference>
<reference evidence="2 3" key="1">
    <citation type="submission" date="2016-10" db="EMBL/GenBank/DDBJ databases">
        <authorList>
            <person name="de Groot N.N."/>
        </authorList>
    </citation>
    <scope>NUCLEOTIDE SEQUENCE [LARGE SCALE GENOMIC DNA]</scope>
    <source>
        <strain evidence="2 3">DSM 43794</strain>
    </source>
</reference>
<dbReference type="GO" id="GO:0022857">
    <property type="term" value="F:transmembrane transporter activity"/>
    <property type="evidence" value="ECO:0007669"/>
    <property type="project" value="InterPro"/>
</dbReference>
<dbReference type="OrthoDB" id="4229605at2"/>
<evidence type="ECO:0000313" key="2">
    <source>
        <dbReference type="EMBL" id="SDR07071.1"/>
    </source>
</evidence>
<feature type="transmembrane region" description="Helical" evidence="1">
    <location>
        <begin position="361"/>
        <end position="382"/>
    </location>
</feature>
<feature type="transmembrane region" description="Helical" evidence="1">
    <location>
        <begin position="272"/>
        <end position="289"/>
    </location>
</feature>
<dbReference type="RefSeq" id="WP_093259836.1">
    <property type="nucleotide sequence ID" value="NZ_FNKK01000002.1"/>
</dbReference>
<feature type="transmembrane region" description="Helical" evidence="1">
    <location>
        <begin position="77"/>
        <end position="95"/>
    </location>
</feature>
<dbReference type="PANTHER" id="PTHR23542:SF1">
    <property type="entry name" value="MAJOR FACILITATOR SUPERFAMILY (MFS) PROFILE DOMAIN-CONTAINING PROTEIN"/>
    <property type="match status" value="1"/>
</dbReference>
<dbReference type="PANTHER" id="PTHR23542">
    <property type="match status" value="1"/>
</dbReference>
<protein>
    <submittedName>
        <fullName evidence="2">Predicted arabinose efflux permease, MFS family</fullName>
    </submittedName>
</protein>
<evidence type="ECO:0000256" key="1">
    <source>
        <dbReference type="SAM" id="Phobius"/>
    </source>
</evidence>
<sequence length="409" mass="41992">MNMEPYRRVLALRGVPLLLVVGFLARIPVTAVSLTLTLHVVHGLGLGFTQAGLVGMVATLGTAVGSPLAGRFIDRHGLRPVLVVTTAAQLVFWLCGSVLPYWALLAAAGVAGLLSQPVFTLIRQCLAAMVPEADRRTAFALDSMGVELSYMVGPAVASVGVTALGSGRMMALVACGLTAAGAVLFKLNPPTRSTEELAAGQTSVPRRRWLPGMIVLLCATFAVPFVLTATELAIVATLTESGALSWTGAVIGLWCLCSMIGGFVYGGLSRGVSPLWLAAGLCITTVPLGLVGGGWWWLCLALIPSGLLCAPSLSSTVEEASRRAPGAVRGEAMGLHATALTLGVAAGSPFAGAIIDAHGAAWTYAATGTAGIVVVLAVLPFWRKGARSADARDAAEKAALQDDVEKAAT</sequence>
<dbReference type="Pfam" id="PF07690">
    <property type="entry name" value="MFS_1"/>
    <property type="match status" value="1"/>
</dbReference>